<dbReference type="PANTHER" id="PTHR28082">
    <property type="entry name" value="ZINC FINGER PROTEIN"/>
    <property type="match status" value="1"/>
</dbReference>
<dbReference type="InterPro" id="IPR052604">
    <property type="entry name" value="Mito_Tim_assembly_helper"/>
</dbReference>
<gene>
    <name evidence="6" type="ORF">SAMN05192561_103281</name>
</gene>
<dbReference type="STRING" id="1267564.SAMN05192561_103281"/>
<dbReference type="AlphaFoldDB" id="A0A1H6IS57"/>
<reference evidence="6 7" key="1">
    <citation type="submission" date="2016-10" db="EMBL/GenBank/DDBJ databases">
        <authorList>
            <person name="de Groot N.N."/>
        </authorList>
    </citation>
    <scope>NUCLEOTIDE SEQUENCE [LARGE SCALE GENOMIC DNA]</scope>
    <source>
        <strain evidence="6 7">IBRC-M10418</strain>
    </source>
</reference>
<feature type="domain" description="CHY-type" evidence="5">
    <location>
        <begin position="38"/>
        <end position="119"/>
    </location>
</feature>
<dbReference type="OrthoDB" id="189683at2157"/>
<evidence type="ECO:0000256" key="1">
    <source>
        <dbReference type="ARBA" id="ARBA00022723"/>
    </source>
</evidence>
<proteinExistence type="predicted"/>
<protein>
    <submittedName>
        <fullName evidence="6">Uncharacterized protein, contains Zn-finger domain of CHY type</fullName>
    </submittedName>
</protein>
<feature type="compositionally biased region" description="Acidic residues" evidence="4">
    <location>
        <begin position="1"/>
        <end position="17"/>
    </location>
</feature>
<evidence type="ECO:0000259" key="5">
    <source>
        <dbReference type="PROSITE" id="PS51266"/>
    </source>
</evidence>
<dbReference type="RefSeq" id="WP_092816831.1">
    <property type="nucleotide sequence ID" value="NZ_FNWU01000003.1"/>
</dbReference>
<dbReference type="EMBL" id="FNWU01000003">
    <property type="protein sequence ID" value="SEH50830.1"/>
    <property type="molecule type" value="Genomic_DNA"/>
</dbReference>
<keyword evidence="2" id="KW-0863">Zinc-finger</keyword>
<dbReference type="PROSITE" id="PS51266">
    <property type="entry name" value="ZF_CHY"/>
    <property type="match status" value="1"/>
</dbReference>
<keyword evidence="1" id="KW-0479">Metal-binding</keyword>
<evidence type="ECO:0000313" key="6">
    <source>
        <dbReference type="EMBL" id="SEH50830.1"/>
    </source>
</evidence>
<dbReference type="InterPro" id="IPR037274">
    <property type="entry name" value="Znf_CHY_sf"/>
</dbReference>
<dbReference type="GO" id="GO:0045041">
    <property type="term" value="P:protein import into mitochondrial intermembrane space"/>
    <property type="evidence" value="ECO:0007669"/>
    <property type="project" value="TreeGrafter"/>
</dbReference>
<evidence type="ECO:0000256" key="2">
    <source>
        <dbReference type="ARBA" id="ARBA00022771"/>
    </source>
</evidence>
<feature type="region of interest" description="Disordered" evidence="4">
    <location>
        <begin position="1"/>
        <end position="21"/>
    </location>
</feature>
<dbReference type="PANTHER" id="PTHR28082:SF1">
    <property type="entry name" value="HELPER OF TIM PROTEIN 13"/>
    <property type="match status" value="1"/>
</dbReference>
<dbReference type="SUPFAM" id="SSF161219">
    <property type="entry name" value="CHY zinc finger-like"/>
    <property type="match status" value="1"/>
</dbReference>
<dbReference type="Proteomes" id="UP000199215">
    <property type="component" value="Unassembled WGS sequence"/>
</dbReference>
<evidence type="ECO:0000256" key="4">
    <source>
        <dbReference type="SAM" id="MobiDB-lite"/>
    </source>
</evidence>
<organism evidence="6 7">
    <name type="scientific">Halopenitus malekzadehii</name>
    <dbReference type="NCBI Taxonomy" id="1267564"/>
    <lineage>
        <taxon>Archaea</taxon>
        <taxon>Methanobacteriati</taxon>
        <taxon>Methanobacteriota</taxon>
        <taxon>Stenosarchaea group</taxon>
        <taxon>Halobacteria</taxon>
        <taxon>Halobacteriales</taxon>
        <taxon>Haloferacaceae</taxon>
        <taxon>Halopenitus</taxon>
    </lineage>
</organism>
<sequence>MNPTDPEADDSDVEAGDVPDGRVDLRTGEFDVLVRGVDVDPETRCVHYRSDVDVAAFRFACCDAYFPCFRCHEETTDHDAVPWPRDRFDDPAVLCGVCGETLSPTAYLAAADACPSCGAAFNPGCRAHYDRYFEI</sequence>
<evidence type="ECO:0000256" key="3">
    <source>
        <dbReference type="ARBA" id="ARBA00022833"/>
    </source>
</evidence>
<dbReference type="Pfam" id="PF05495">
    <property type="entry name" value="zf-CHY"/>
    <property type="match status" value="1"/>
</dbReference>
<evidence type="ECO:0000313" key="7">
    <source>
        <dbReference type="Proteomes" id="UP000199215"/>
    </source>
</evidence>
<dbReference type="GO" id="GO:0008270">
    <property type="term" value="F:zinc ion binding"/>
    <property type="evidence" value="ECO:0007669"/>
    <property type="project" value="UniProtKB-KW"/>
</dbReference>
<keyword evidence="3" id="KW-0862">Zinc</keyword>
<keyword evidence="7" id="KW-1185">Reference proteome</keyword>
<name>A0A1H6IS57_9EURY</name>
<accession>A0A1H6IS57</accession>
<dbReference type="InterPro" id="IPR008913">
    <property type="entry name" value="Znf_CHY"/>
</dbReference>